<gene>
    <name evidence="1" type="ORF">PIIN_05198</name>
</gene>
<sequence>MDDPKFSELPLEIVRYILLQGARSRDGMVFAARCMRLSTWIRQWIAPTLYHTVDIWTETQAASFAEALEQTRFGVSLRSLVRSLTIKTTAFAAYDTQHTKSRMHPLMEAGSFTPIGATSLSVMKILRILTDEQEPGLQEVCIPMALMATKRTPVLSIDLPRSVTITGIDGLVWSAYGWDNVTHVRLTSYNPNFHETKWFLRLPSLTHFAFAFYYEMPLGLRIAEEMTASPQLKCLVMVVYPPSNDPRGKLVARQNKEALLKLDEPNLVVWESNPKAIDRFEDVESNRFWKHVDEIVEKQRAEKAAALAMP</sequence>
<keyword evidence="2" id="KW-1185">Reference proteome</keyword>
<dbReference type="Proteomes" id="UP000007148">
    <property type="component" value="Unassembled WGS sequence"/>
</dbReference>
<dbReference type="HOGENOM" id="CLU_897457_0_0_1"/>
<dbReference type="AlphaFoldDB" id="G4TIX0"/>
<dbReference type="InParanoid" id="G4TIX0"/>
<evidence type="ECO:0000313" key="1">
    <source>
        <dbReference type="EMBL" id="CCA71259.1"/>
    </source>
</evidence>
<reference evidence="1 2" key="1">
    <citation type="journal article" date="2011" name="PLoS Pathog.">
        <title>Endophytic Life Strategies Decoded by Genome and Transcriptome Analyses of the Mutualistic Root Symbiont Piriformospora indica.</title>
        <authorList>
            <person name="Zuccaro A."/>
            <person name="Lahrmann U."/>
            <person name="Guldener U."/>
            <person name="Langen G."/>
            <person name="Pfiffi S."/>
            <person name="Biedenkopf D."/>
            <person name="Wong P."/>
            <person name="Samans B."/>
            <person name="Grimm C."/>
            <person name="Basiewicz M."/>
            <person name="Murat C."/>
            <person name="Martin F."/>
            <person name="Kogel K.H."/>
        </authorList>
    </citation>
    <scope>NUCLEOTIDE SEQUENCE [LARGE SCALE GENOMIC DNA]</scope>
    <source>
        <strain evidence="1 2">DSM 11827</strain>
    </source>
</reference>
<protein>
    <recommendedName>
        <fullName evidence="3">F-box domain-containing protein</fullName>
    </recommendedName>
</protein>
<proteinExistence type="predicted"/>
<name>G4TIX0_SERID</name>
<organism evidence="1 2">
    <name type="scientific">Serendipita indica (strain DSM 11827)</name>
    <name type="common">Root endophyte fungus</name>
    <name type="synonym">Piriformospora indica</name>
    <dbReference type="NCBI Taxonomy" id="1109443"/>
    <lineage>
        <taxon>Eukaryota</taxon>
        <taxon>Fungi</taxon>
        <taxon>Dikarya</taxon>
        <taxon>Basidiomycota</taxon>
        <taxon>Agaricomycotina</taxon>
        <taxon>Agaricomycetes</taxon>
        <taxon>Sebacinales</taxon>
        <taxon>Serendipitaceae</taxon>
        <taxon>Serendipita</taxon>
    </lineage>
</organism>
<evidence type="ECO:0000313" key="2">
    <source>
        <dbReference type="Proteomes" id="UP000007148"/>
    </source>
</evidence>
<evidence type="ECO:0008006" key="3">
    <source>
        <dbReference type="Google" id="ProtNLM"/>
    </source>
</evidence>
<accession>G4TIX0</accession>
<dbReference type="OrthoDB" id="3145912at2759"/>
<dbReference type="EMBL" id="CAFZ01000112">
    <property type="protein sequence ID" value="CCA71259.1"/>
    <property type="molecule type" value="Genomic_DNA"/>
</dbReference>
<comment type="caution">
    <text evidence="1">The sequence shown here is derived from an EMBL/GenBank/DDBJ whole genome shotgun (WGS) entry which is preliminary data.</text>
</comment>